<reference evidence="3 4" key="1">
    <citation type="submission" date="2016-10" db="EMBL/GenBank/DDBJ databases">
        <authorList>
            <person name="de Groot N.N."/>
        </authorList>
    </citation>
    <scope>NUCLEOTIDE SEQUENCE [LARGE SCALE GENOMIC DNA]</scope>
    <source>
        <strain evidence="3 4">DSM 25294</strain>
    </source>
</reference>
<keyword evidence="1" id="KW-0175">Coiled coil</keyword>
<sequence length="236" mass="25149">MNILRASAVSLCLVFPGLAVAGPFADFEGQLRQAYGTYRAALFQTNMGNAEASTASIKGFVGQWKALDEVWKTNPPPQYEDDAGFAATMDTVSEIAQRADAQIAAGELAEAHETLEEIRDQIGDMRQRNGQIGFSDRMNAYHEKMEHVLLAGYAQKGPEALPALAAETAVLQYLASEIAANPAPEASDPAYEKMVAGLLASVQALADAADAGDWDAAKAAVAGLKKPYSMLFMKFG</sequence>
<dbReference type="RefSeq" id="WP_093164009.1">
    <property type="nucleotide sequence ID" value="NZ_FNEK01000096.1"/>
</dbReference>
<feature type="signal peptide" evidence="2">
    <location>
        <begin position="1"/>
        <end position="21"/>
    </location>
</feature>
<evidence type="ECO:0000256" key="2">
    <source>
        <dbReference type="SAM" id="SignalP"/>
    </source>
</evidence>
<protein>
    <submittedName>
        <fullName evidence="3">Uncharacterized protein</fullName>
    </submittedName>
</protein>
<evidence type="ECO:0000313" key="4">
    <source>
        <dbReference type="Proteomes" id="UP000199382"/>
    </source>
</evidence>
<name>A0A1G9LCD3_9RHOB</name>
<keyword evidence="4" id="KW-1185">Reference proteome</keyword>
<dbReference type="AlphaFoldDB" id="A0A1G9LCD3"/>
<dbReference type="EMBL" id="FNEK01000096">
    <property type="protein sequence ID" value="SDL59506.1"/>
    <property type="molecule type" value="Genomic_DNA"/>
</dbReference>
<dbReference type="Proteomes" id="UP000199382">
    <property type="component" value="Unassembled WGS sequence"/>
</dbReference>
<gene>
    <name evidence="3" type="ORF">SAMN04488026_109615</name>
</gene>
<evidence type="ECO:0000256" key="1">
    <source>
        <dbReference type="SAM" id="Coils"/>
    </source>
</evidence>
<feature type="chain" id="PRO_5011506981" evidence="2">
    <location>
        <begin position="22"/>
        <end position="236"/>
    </location>
</feature>
<dbReference type="STRING" id="571298.SAMN04488026_109615"/>
<dbReference type="OrthoDB" id="8399759at2"/>
<accession>A0A1G9LCD3</accession>
<feature type="coiled-coil region" evidence="1">
    <location>
        <begin position="101"/>
        <end position="128"/>
    </location>
</feature>
<evidence type="ECO:0000313" key="3">
    <source>
        <dbReference type="EMBL" id="SDL59506.1"/>
    </source>
</evidence>
<proteinExistence type="predicted"/>
<keyword evidence="2" id="KW-0732">Signal</keyword>
<organism evidence="3 4">
    <name type="scientific">Aliiruegeria lutimaris</name>
    <dbReference type="NCBI Taxonomy" id="571298"/>
    <lineage>
        <taxon>Bacteria</taxon>
        <taxon>Pseudomonadati</taxon>
        <taxon>Pseudomonadota</taxon>
        <taxon>Alphaproteobacteria</taxon>
        <taxon>Rhodobacterales</taxon>
        <taxon>Roseobacteraceae</taxon>
        <taxon>Aliiruegeria</taxon>
    </lineage>
</organism>